<evidence type="ECO:0000313" key="1">
    <source>
        <dbReference type="EMBL" id="EDX73159.1"/>
    </source>
</evidence>
<keyword evidence="2" id="KW-1185">Reference proteome</keyword>
<dbReference type="EMBL" id="DS989859">
    <property type="protein sequence ID" value="EDX73159.1"/>
    <property type="molecule type" value="Genomic_DNA"/>
</dbReference>
<name>B4VXU2_9CYAN</name>
<organism evidence="1 2">
    <name type="scientific">Coleofasciculus chthonoplastes PCC 7420</name>
    <dbReference type="NCBI Taxonomy" id="118168"/>
    <lineage>
        <taxon>Bacteria</taxon>
        <taxon>Bacillati</taxon>
        <taxon>Cyanobacteriota</taxon>
        <taxon>Cyanophyceae</taxon>
        <taxon>Coleofasciculales</taxon>
        <taxon>Coleofasciculaceae</taxon>
        <taxon>Coleofasciculus</taxon>
    </lineage>
</organism>
<gene>
    <name evidence="1" type="ORF">MC7420_4406</name>
</gene>
<reference evidence="1 2" key="1">
    <citation type="submission" date="2008-07" db="EMBL/GenBank/DDBJ databases">
        <authorList>
            <person name="Tandeau de Marsac N."/>
            <person name="Ferriera S."/>
            <person name="Johnson J."/>
            <person name="Kravitz S."/>
            <person name="Beeson K."/>
            <person name="Sutton G."/>
            <person name="Rogers Y.-H."/>
            <person name="Friedman R."/>
            <person name="Frazier M."/>
            <person name="Venter J.C."/>
        </authorList>
    </citation>
    <scope>NUCLEOTIDE SEQUENCE [LARGE SCALE GENOMIC DNA]</scope>
    <source>
        <strain evidence="1 2">PCC 7420</strain>
    </source>
</reference>
<dbReference type="AlphaFoldDB" id="B4VXU2"/>
<protein>
    <submittedName>
        <fullName evidence="1">Uncharacterized protein</fullName>
    </submittedName>
</protein>
<dbReference type="HOGENOM" id="CLU_2733050_0_0_3"/>
<dbReference type="RefSeq" id="WP_006103621.1">
    <property type="nucleotide sequence ID" value="NZ_DS989859.1"/>
</dbReference>
<evidence type="ECO:0000313" key="2">
    <source>
        <dbReference type="Proteomes" id="UP000003835"/>
    </source>
</evidence>
<proteinExistence type="predicted"/>
<accession>B4VXU2</accession>
<sequence>MLIPVEAGGFTRLLKHFACADPEMTENEYYEPPALFDPTSPPHKAQSKPQGLMFDTLLFPEFGELAPQKQR</sequence>
<dbReference type="Proteomes" id="UP000003835">
    <property type="component" value="Unassembled WGS sequence"/>
</dbReference>